<dbReference type="EMBL" id="JAERQM010000002">
    <property type="protein sequence ID" value="MBU8544180.1"/>
    <property type="molecule type" value="Genomic_DNA"/>
</dbReference>
<dbReference type="Proteomes" id="UP000689967">
    <property type="component" value="Unassembled WGS sequence"/>
</dbReference>
<evidence type="ECO:0000313" key="4">
    <source>
        <dbReference type="Proteomes" id="UP000689967"/>
    </source>
</evidence>
<dbReference type="Pfam" id="PF12146">
    <property type="entry name" value="Hydrolase_4"/>
    <property type="match status" value="1"/>
</dbReference>
<dbReference type="InterPro" id="IPR053145">
    <property type="entry name" value="AB_hydrolase_Est10"/>
</dbReference>
<keyword evidence="3" id="KW-0378">Hydrolase</keyword>
<accession>A0ABS6HA22</accession>
<feature type="signal peptide" evidence="1">
    <location>
        <begin position="1"/>
        <end position="24"/>
    </location>
</feature>
<dbReference type="PANTHER" id="PTHR43265">
    <property type="entry name" value="ESTERASE ESTD"/>
    <property type="match status" value="1"/>
</dbReference>
<evidence type="ECO:0000313" key="3">
    <source>
        <dbReference type="EMBL" id="MBU8544180.1"/>
    </source>
</evidence>
<protein>
    <submittedName>
        <fullName evidence="3">Alpha/beta fold hydrolase</fullName>
    </submittedName>
</protein>
<keyword evidence="4" id="KW-1185">Reference proteome</keyword>
<dbReference type="PANTHER" id="PTHR43265:SF1">
    <property type="entry name" value="ESTERASE ESTD"/>
    <property type="match status" value="1"/>
</dbReference>
<evidence type="ECO:0000256" key="1">
    <source>
        <dbReference type="SAM" id="SignalP"/>
    </source>
</evidence>
<reference evidence="3 4" key="1">
    <citation type="submission" date="2021-01" db="EMBL/GenBank/DDBJ databases">
        <title>Roseomonas sp. nov, a bacterium isolated from an oil production mixture in Yumen Oilfield.</title>
        <authorList>
            <person name="Wu D."/>
        </authorList>
    </citation>
    <scope>NUCLEOTIDE SEQUENCE [LARGE SCALE GENOMIC DNA]</scope>
    <source>
        <strain evidence="3 4">ROY-5-3</strain>
    </source>
</reference>
<sequence>MMARPTRRTLIAHSALALPGAAQAAEAVVLPGRLRGTLLRPSGPGRGLGCLLLPGSGPTDRDGNQPGLRNDALRLLAEGLADAGILTLRMDKRGVAASRAAIGREEDLTLHSHAEDAARALDHLAAQPGTDRLALLGHSEGGVVALLAARLRPVAALVLLATPGFPAADLLRRQLGAAPMPEDLRAAALGILARLEAGEAVADVPPPLMPLFRPSVQPYLRAWFALDPAALLRRLPLPTLVMQGEADLQVSAEDARRLAAAREGVALALVPGMNHVLRDSPADRAGNLALYDRPGVPLHPAALPRILALLVGV</sequence>
<evidence type="ECO:0000259" key="2">
    <source>
        <dbReference type="Pfam" id="PF12146"/>
    </source>
</evidence>
<gene>
    <name evidence="3" type="ORF">JJQ90_10710</name>
</gene>
<name>A0ABS6HA22_9PROT</name>
<proteinExistence type="predicted"/>
<dbReference type="GO" id="GO:0016787">
    <property type="term" value="F:hydrolase activity"/>
    <property type="evidence" value="ECO:0007669"/>
    <property type="project" value="UniProtKB-KW"/>
</dbReference>
<keyword evidence="1" id="KW-0732">Signal</keyword>
<feature type="domain" description="Serine aminopeptidase S33" evidence="2">
    <location>
        <begin position="76"/>
        <end position="163"/>
    </location>
</feature>
<feature type="chain" id="PRO_5046976999" evidence="1">
    <location>
        <begin position="25"/>
        <end position="313"/>
    </location>
</feature>
<comment type="caution">
    <text evidence="3">The sequence shown here is derived from an EMBL/GenBank/DDBJ whole genome shotgun (WGS) entry which is preliminary data.</text>
</comment>
<dbReference type="InterPro" id="IPR022742">
    <property type="entry name" value="Hydrolase_4"/>
</dbReference>
<organism evidence="3 4">
    <name type="scientific">Falsiroseomonas oleicola</name>
    <dbReference type="NCBI Taxonomy" id="2801474"/>
    <lineage>
        <taxon>Bacteria</taxon>
        <taxon>Pseudomonadati</taxon>
        <taxon>Pseudomonadota</taxon>
        <taxon>Alphaproteobacteria</taxon>
        <taxon>Acetobacterales</taxon>
        <taxon>Roseomonadaceae</taxon>
        <taxon>Falsiroseomonas</taxon>
    </lineage>
</organism>